<evidence type="ECO:0000313" key="2">
    <source>
        <dbReference type="Proteomes" id="UP000468707"/>
    </source>
</evidence>
<name>A0A6I5KTL6_9FLAO</name>
<organism evidence="1 2">
    <name type="scientific">Flagellimonas sediminis</name>
    <dbReference type="NCBI Taxonomy" id="2696468"/>
    <lineage>
        <taxon>Bacteria</taxon>
        <taxon>Pseudomonadati</taxon>
        <taxon>Bacteroidota</taxon>
        <taxon>Flavobacteriia</taxon>
        <taxon>Flavobacteriales</taxon>
        <taxon>Flavobacteriaceae</taxon>
        <taxon>Flagellimonas</taxon>
    </lineage>
</organism>
<protein>
    <recommendedName>
        <fullName evidence="3">Tfp pilus assembly protein, major pilin PilA</fullName>
    </recommendedName>
</protein>
<dbReference type="AlphaFoldDB" id="A0A6I5KTL6"/>
<accession>A0A6I5KTL6</accession>
<sequence length="200" mass="23134">MKNISILFLILCFTTSSCIKFKKKDTDESRTEIFNTVTVDDEYRVGIPKFMRNTTGLNEEAALQYQNAFKEAYTIIIGEPKQEFVDVFMELDQYNENISLLQNYREIQLQSFTSTISVSMESEIKPLKINGLDAESVQIDGSVEGINEEIAYFLTFIEGTENIYMMMSWTLKSKKEEHKKTFETIAQSFELIDQETVTKV</sequence>
<dbReference type="PROSITE" id="PS51257">
    <property type="entry name" value="PROKAR_LIPOPROTEIN"/>
    <property type="match status" value="1"/>
</dbReference>
<evidence type="ECO:0008006" key="3">
    <source>
        <dbReference type="Google" id="ProtNLM"/>
    </source>
</evidence>
<comment type="caution">
    <text evidence="1">The sequence shown here is derived from an EMBL/GenBank/DDBJ whole genome shotgun (WGS) entry which is preliminary data.</text>
</comment>
<dbReference type="EMBL" id="JAAAMI010000005">
    <property type="protein sequence ID" value="NDV43957.1"/>
    <property type="molecule type" value="Genomic_DNA"/>
</dbReference>
<evidence type="ECO:0000313" key="1">
    <source>
        <dbReference type="EMBL" id="NDV43957.1"/>
    </source>
</evidence>
<dbReference type="RefSeq" id="WP_163635393.1">
    <property type="nucleotide sequence ID" value="NZ_JAAAMI010000005.1"/>
</dbReference>
<dbReference type="Gene3D" id="3.40.1000.10">
    <property type="entry name" value="Mog1/PsbP, alpha/beta/alpha sandwich"/>
    <property type="match status" value="1"/>
</dbReference>
<gene>
    <name evidence="1" type="ORF">GTK07_11525</name>
</gene>
<reference evidence="1 2" key="1">
    <citation type="submission" date="2020-01" db="EMBL/GenBank/DDBJ databases">
        <title>Muricauda sediminis sp.nov. 40Bstr401.</title>
        <authorList>
            <person name="Xue Z."/>
            <person name="Zhu S."/>
            <person name="Ren N."/>
            <person name="Chen T."/>
            <person name="Chen X."/>
            <person name="Chen J."/>
            <person name="Yang J."/>
        </authorList>
    </citation>
    <scope>NUCLEOTIDE SEQUENCE [LARGE SCALE GENOMIC DNA]</scope>
    <source>
        <strain evidence="1 2">40Bstr401</strain>
    </source>
</reference>
<keyword evidence="2" id="KW-1185">Reference proteome</keyword>
<proteinExistence type="predicted"/>
<dbReference type="Proteomes" id="UP000468707">
    <property type="component" value="Unassembled WGS sequence"/>
</dbReference>